<reference evidence="8" key="1">
    <citation type="submission" date="2022-07" db="EMBL/GenBank/DDBJ databases">
        <title>Genome sequencing of Photobacterium atrarenae GJH2-4.</title>
        <authorList>
            <person name="Park S.-J."/>
        </authorList>
    </citation>
    <scope>NUCLEOTIDE SEQUENCE</scope>
    <source>
        <strain evidence="8">GJH2-4</strain>
    </source>
</reference>
<dbReference type="PANTHER" id="PTHR32089">
    <property type="entry name" value="METHYL-ACCEPTING CHEMOTAXIS PROTEIN MCPB"/>
    <property type="match status" value="1"/>
</dbReference>
<dbReference type="InterPro" id="IPR000014">
    <property type="entry name" value="PAS"/>
</dbReference>
<dbReference type="SUPFAM" id="SSF55785">
    <property type="entry name" value="PYP-like sensor domain (PAS domain)"/>
    <property type="match status" value="1"/>
</dbReference>
<dbReference type="Gene3D" id="3.30.450.20">
    <property type="entry name" value="PAS domain"/>
    <property type="match status" value="1"/>
</dbReference>
<dbReference type="InterPro" id="IPR035965">
    <property type="entry name" value="PAS-like_dom_sf"/>
</dbReference>
<accession>A0ABY5GPI4</accession>
<evidence type="ECO:0000313" key="8">
    <source>
        <dbReference type="EMBL" id="UTV30989.1"/>
    </source>
</evidence>
<proteinExistence type="inferred from homology"/>
<dbReference type="InterPro" id="IPR004089">
    <property type="entry name" value="MCPsignal_dom"/>
</dbReference>
<evidence type="ECO:0000256" key="3">
    <source>
        <dbReference type="ARBA" id="ARBA00029447"/>
    </source>
</evidence>
<keyword evidence="9" id="KW-1185">Reference proteome</keyword>
<dbReference type="SUPFAM" id="SSF58104">
    <property type="entry name" value="Methyl-accepting chemotaxis protein (MCP) signaling domain"/>
    <property type="match status" value="1"/>
</dbReference>
<gene>
    <name evidence="8" type="ORF">NNL38_24600</name>
</gene>
<evidence type="ECO:0000259" key="7">
    <source>
        <dbReference type="PROSITE" id="PS50113"/>
    </source>
</evidence>
<sequence length="340" mass="37406">MEIRKESGEDAWLRAILQPVVTEGIQQFVIYASELTRTITASREQEDLVNALHRSTAVIAFSLEGIILDANENFLLSMGYEKSQIVGQHHRMFCEPEEANSQKYQDFWNKLGRGEYISSRFKRVDSEGNIVWLEASYNPIYDGHGELYKVVKFATVITEQVNREIEIAHAASVALDVSAETGQQTTRGKTVIDASTEKVEELARQMTLANEGVQALNQQSQKISELVASVDGIASQTNLLALNAAIEAARAGDLGRGFAVVADEVRQLASRTTQTTEEIVAVVSENLKLMENAVQTIEQSLLQASEALELSKEAGQVMSDIRQGAEKVDAAVGRFAQQLS</sequence>
<dbReference type="Pfam" id="PF00015">
    <property type="entry name" value="MCPsignal"/>
    <property type="match status" value="1"/>
</dbReference>
<dbReference type="Pfam" id="PF08447">
    <property type="entry name" value="PAS_3"/>
    <property type="match status" value="1"/>
</dbReference>
<feature type="domain" description="PAC" evidence="7">
    <location>
        <begin position="115"/>
        <end position="169"/>
    </location>
</feature>
<feature type="domain" description="Methyl-accepting transducer" evidence="5">
    <location>
        <begin position="166"/>
        <end position="340"/>
    </location>
</feature>
<dbReference type="InterPro" id="IPR000700">
    <property type="entry name" value="PAS-assoc_C"/>
</dbReference>
<dbReference type="InterPro" id="IPR001610">
    <property type="entry name" value="PAC"/>
</dbReference>
<evidence type="ECO:0000259" key="5">
    <source>
        <dbReference type="PROSITE" id="PS50111"/>
    </source>
</evidence>
<name>A0ABY5GPI4_9GAMM</name>
<dbReference type="Proteomes" id="UP001057998">
    <property type="component" value="Chromosome 3"/>
</dbReference>
<dbReference type="PRINTS" id="PR00260">
    <property type="entry name" value="CHEMTRNSDUCR"/>
</dbReference>
<dbReference type="Gene3D" id="1.10.287.950">
    <property type="entry name" value="Methyl-accepting chemotaxis protein"/>
    <property type="match status" value="1"/>
</dbReference>
<dbReference type="PROSITE" id="PS50113">
    <property type="entry name" value="PAC"/>
    <property type="match status" value="1"/>
</dbReference>
<dbReference type="PANTHER" id="PTHR32089:SF112">
    <property type="entry name" value="LYSOZYME-LIKE PROTEIN-RELATED"/>
    <property type="match status" value="1"/>
</dbReference>
<evidence type="ECO:0000256" key="1">
    <source>
        <dbReference type="ARBA" id="ARBA00004370"/>
    </source>
</evidence>
<comment type="subcellular location">
    <subcellularLocation>
        <location evidence="1">Membrane</location>
    </subcellularLocation>
</comment>
<evidence type="ECO:0000256" key="2">
    <source>
        <dbReference type="ARBA" id="ARBA00023224"/>
    </source>
</evidence>
<dbReference type="SMART" id="SM00086">
    <property type="entry name" value="PAC"/>
    <property type="match status" value="1"/>
</dbReference>
<keyword evidence="2 4" id="KW-0807">Transducer</keyword>
<dbReference type="PROSITE" id="PS50112">
    <property type="entry name" value="PAS"/>
    <property type="match status" value="1"/>
</dbReference>
<dbReference type="CDD" id="cd00130">
    <property type="entry name" value="PAS"/>
    <property type="match status" value="1"/>
</dbReference>
<organism evidence="8 9">
    <name type="scientific">Photobacterium atrarenae</name>
    <dbReference type="NCBI Taxonomy" id="865757"/>
    <lineage>
        <taxon>Bacteria</taxon>
        <taxon>Pseudomonadati</taxon>
        <taxon>Pseudomonadota</taxon>
        <taxon>Gammaproteobacteria</taxon>
        <taxon>Vibrionales</taxon>
        <taxon>Vibrionaceae</taxon>
        <taxon>Photobacterium</taxon>
    </lineage>
</organism>
<dbReference type="PROSITE" id="PS50111">
    <property type="entry name" value="CHEMOTAXIS_TRANSDUC_2"/>
    <property type="match status" value="1"/>
</dbReference>
<evidence type="ECO:0000256" key="4">
    <source>
        <dbReference type="PROSITE-ProRule" id="PRU00284"/>
    </source>
</evidence>
<evidence type="ECO:0000313" key="9">
    <source>
        <dbReference type="Proteomes" id="UP001057998"/>
    </source>
</evidence>
<dbReference type="InterPro" id="IPR013655">
    <property type="entry name" value="PAS_fold_3"/>
</dbReference>
<comment type="similarity">
    <text evidence="3">Belongs to the methyl-accepting chemotaxis (MCP) protein family.</text>
</comment>
<evidence type="ECO:0000259" key="6">
    <source>
        <dbReference type="PROSITE" id="PS50112"/>
    </source>
</evidence>
<dbReference type="SMART" id="SM00283">
    <property type="entry name" value="MA"/>
    <property type="match status" value="1"/>
</dbReference>
<dbReference type="NCBIfam" id="TIGR00229">
    <property type="entry name" value="sensory_box"/>
    <property type="match status" value="1"/>
</dbReference>
<dbReference type="InterPro" id="IPR004090">
    <property type="entry name" value="Chemotax_Me-accpt_rcpt"/>
</dbReference>
<protein>
    <submittedName>
        <fullName evidence="8">Methyl-accepting chemotaxis protein</fullName>
    </submittedName>
</protein>
<feature type="domain" description="PAS" evidence="6">
    <location>
        <begin position="44"/>
        <end position="98"/>
    </location>
</feature>
<dbReference type="EMBL" id="CP101510">
    <property type="protein sequence ID" value="UTV30989.1"/>
    <property type="molecule type" value="Genomic_DNA"/>
</dbReference>